<keyword evidence="9" id="KW-1185">Reference proteome</keyword>
<dbReference type="PRINTS" id="PR00481">
    <property type="entry name" value="LAMNOPPTDASE"/>
</dbReference>
<keyword evidence="3" id="KW-0645">Protease</keyword>
<evidence type="ECO:0000313" key="8">
    <source>
        <dbReference type="EMBL" id="QDH13937.1"/>
    </source>
</evidence>
<dbReference type="EMBL" id="CP038231">
    <property type="protein sequence ID" value="QDH13937.1"/>
    <property type="molecule type" value="Genomic_DNA"/>
</dbReference>
<gene>
    <name evidence="8" type="ORF">E3E12_06795</name>
</gene>
<evidence type="ECO:0000259" key="7">
    <source>
        <dbReference type="PROSITE" id="PS00631"/>
    </source>
</evidence>
<evidence type="ECO:0000256" key="3">
    <source>
        <dbReference type="ARBA" id="ARBA00022670"/>
    </source>
</evidence>
<name>A0A4Y6UBU0_9PROT</name>
<accession>A0A4Y6UBU0</accession>
<keyword evidence="4" id="KW-0378">Hydrolase</keyword>
<dbReference type="KEGG" id="swf:E3E12_06795"/>
<evidence type="ECO:0000313" key="9">
    <source>
        <dbReference type="Proteomes" id="UP000318709"/>
    </source>
</evidence>
<dbReference type="OrthoDB" id="9809354at2"/>
<dbReference type="Proteomes" id="UP000318709">
    <property type="component" value="Chromosome"/>
</dbReference>
<dbReference type="CDD" id="cd00433">
    <property type="entry name" value="Peptidase_M17"/>
    <property type="match status" value="1"/>
</dbReference>
<keyword evidence="2 8" id="KW-0031">Aminopeptidase</keyword>
<feature type="compositionally biased region" description="Polar residues" evidence="6">
    <location>
        <begin position="60"/>
        <end position="70"/>
    </location>
</feature>
<feature type="domain" description="Cytosol aminopeptidase" evidence="7">
    <location>
        <begin position="453"/>
        <end position="460"/>
    </location>
</feature>
<dbReference type="PROSITE" id="PS00631">
    <property type="entry name" value="CYTOSOL_AP"/>
    <property type="match status" value="1"/>
</dbReference>
<dbReference type="PANTHER" id="PTHR11963">
    <property type="entry name" value="LEUCINE AMINOPEPTIDASE-RELATED"/>
    <property type="match status" value="1"/>
</dbReference>
<dbReference type="InterPro" id="IPR011356">
    <property type="entry name" value="Leucine_aapep/pepB"/>
</dbReference>
<dbReference type="GO" id="GO:0030145">
    <property type="term" value="F:manganese ion binding"/>
    <property type="evidence" value="ECO:0007669"/>
    <property type="project" value="InterPro"/>
</dbReference>
<comment type="similarity">
    <text evidence="1">Belongs to the peptidase M17 family.</text>
</comment>
<evidence type="ECO:0000256" key="4">
    <source>
        <dbReference type="ARBA" id="ARBA00022801"/>
    </source>
</evidence>
<dbReference type="GO" id="GO:0006508">
    <property type="term" value="P:proteolysis"/>
    <property type="evidence" value="ECO:0007669"/>
    <property type="project" value="UniProtKB-KW"/>
</dbReference>
<feature type="region of interest" description="Disordered" evidence="6">
    <location>
        <begin position="36"/>
        <end position="70"/>
    </location>
</feature>
<dbReference type="GO" id="GO:0005737">
    <property type="term" value="C:cytoplasm"/>
    <property type="evidence" value="ECO:0007669"/>
    <property type="project" value="InterPro"/>
</dbReference>
<sequence length="613" mass="63583">MALPAWVLNRCGGPGKQGVGWQWGIGTPSLEHQCLARASSQAVPPTPQQPTPSTPHKSGRSSMQSPSNQLAPSLPLVEAVLRQAASLPLVGLDGDPGTMVGTLILVPAQPDGAAPTAWEVACGASLGYARQLGLAGVAGDFLLLPTLPPLSGSEDQVKETQPRLPQAPVALYCYQPGAGPDEFGALAQKLPPGPWRLEAPFTEGEEDEGRESNEGAAAPARLMADALLGFCLGSPSCTLKGHDLAQLRAREGDAGPAAPVHKRACLVTPPPHVVPEVMLAEVRATARAMRLGRALINVPANLLGPAELARAAATLLADQGAKVTLVEGAMVAADYPCLAAVGAGSQRGPVVVKASWGHPEAPLVALCGKGVCFDTGGYNLKPGGAMARMKKDMGGAAFMLATALLLVETVPNTAQGVRFELRLGCVENSLGASAMVPGDVLATRSGLTVEVGNTDAEGRLVLCDLLSDVAALKPDLIVDGATLTGAARAALGPDLPALFANSESHAQALLKAGHACRDPLWRLPLWQPYGKWLKSRLADINNCASVPMAGAVTAALFLERFIPPGQPWLHIDTYAWRDDPAPAHPHGGDLPGLRALHRFLAQPANWRGGVTEI</sequence>
<dbReference type="AlphaFoldDB" id="A0A4Y6UBU0"/>
<dbReference type="SUPFAM" id="SSF53187">
    <property type="entry name" value="Zn-dependent exopeptidases"/>
    <property type="match status" value="1"/>
</dbReference>
<proteinExistence type="inferred from homology"/>
<dbReference type="Pfam" id="PF00883">
    <property type="entry name" value="Peptidase_M17"/>
    <property type="match status" value="1"/>
</dbReference>
<evidence type="ECO:0000256" key="5">
    <source>
        <dbReference type="ARBA" id="ARBA00023211"/>
    </source>
</evidence>
<keyword evidence="5" id="KW-0464">Manganese</keyword>
<protein>
    <submittedName>
        <fullName evidence="8">Leucyl aminopeptidase family protein</fullName>
    </submittedName>
</protein>
<feature type="compositionally biased region" description="Pro residues" evidence="6">
    <location>
        <begin position="44"/>
        <end position="53"/>
    </location>
</feature>
<organism evidence="8 9">
    <name type="scientific">Formicincola oecophyllae</name>
    <dbReference type="NCBI Taxonomy" id="2558361"/>
    <lineage>
        <taxon>Bacteria</taxon>
        <taxon>Pseudomonadati</taxon>
        <taxon>Pseudomonadota</taxon>
        <taxon>Alphaproteobacteria</taxon>
        <taxon>Acetobacterales</taxon>
        <taxon>Acetobacteraceae</taxon>
        <taxon>Formicincola</taxon>
    </lineage>
</organism>
<dbReference type="PANTHER" id="PTHR11963:SF20">
    <property type="entry name" value="PEPTIDASE B"/>
    <property type="match status" value="1"/>
</dbReference>
<dbReference type="GO" id="GO:0070006">
    <property type="term" value="F:metalloaminopeptidase activity"/>
    <property type="evidence" value="ECO:0007669"/>
    <property type="project" value="InterPro"/>
</dbReference>
<dbReference type="InterPro" id="IPR000819">
    <property type="entry name" value="Peptidase_M17_C"/>
</dbReference>
<reference evidence="8 9" key="1">
    <citation type="submission" date="2019-03" db="EMBL/GenBank/DDBJ databases">
        <title>The complete genome sequence of Swingsia_sp. F3b2 LMG30590(T).</title>
        <authorList>
            <person name="Chua K.-O."/>
            <person name="Chan K.-G."/>
            <person name="See-Too W.-S."/>
        </authorList>
    </citation>
    <scope>NUCLEOTIDE SEQUENCE [LARGE SCALE GENOMIC DNA]</scope>
    <source>
        <strain evidence="8 9">F3b2</strain>
    </source>
</reference>
<dbReference type="Gene3D" id="3.40.630.10">
    <property type="entry name" value="Zn peptidases"/>
    <property type="match status" value="1"/>
</dbReference>
<evidence type="ECO:0000256" key="6">
    <source>
        <dbReference type="SAM" id="MobiDB-lite"/>
    </source>
</evidence>
<evidence type="ECO:0000256" key="1">
    <source>
        <dbReference type="ARBA" id="ARBA00009528"/>
    </source>
</evidence>
<evidence type="ECO:0000256" key="2">
    <source>
        <dbReference type="ARBA" id="ARBA00022438"/>
    </source>
</evidence>